<dbReference type="RefSeq" id="WP_011922880.1">
    <property type="nucleotide sequence ID" value="NC_009444.1"/>
</dbReference>
<name>A4V7K6_PSEFS</name>
<keyword evidence="2" id="KW-0614">Plasmid</keyword>
<sequence length="122" mass="13476">MHTEKLNKIDRHIRLVAAPVFAMFVMTVVIGYFAFVLDPAFQQALPLVEWPLLAKATHYLAPWYAVASAFCAGGLCANSLGEWTFSYFTSRRVVIAVLVLALITMVLVGWVSFAIVDALLAK</sequence>
<evidence type="ECO:0000256" key="1">
    <source>
        <dbReference type="SAM" id="Phobius"/>
    </source>
</evidence>
<keyword evidence="1" id="KW-1133">Transmembrane helix</keyword>
<keyword evidence="1 2" id="KW-0812">Transmembrane</keyword>
<proteinExistence type="predicted"/>
<dbReference type="AlphaFoldDB" id="A4V7K6"/>
<feature type="transmembrane region" description="Helical" evidence="1">
    <location>
        <begin position="93"/>
        <end position="116"/>
    </location>
</feature>
<dbReference type="Proteomes" id="UP000002332">
    <property type="component" value="Plasmid pQBR103"/>
</dbReference>
<protein>
    <submittedName>
        <fullName evidence="2">Transmembrane protein</fullName>
    </submittedName>
</protein>
<feature type="transmembrane region" description="Helical" evidence="1">
    <location>
        <begin position="61"/>
        <end position="81"/>
    </location>
</feature>
<evidence type="ECO:0000313" key="3">
    <source>
        <dbReference type="Proteomes" id="UP000002332"/>
    </source>
</evidence>
<geneLocation type="plasmid" evidence="2 3">
    <name>pQBR103</name>
</geneLocation>
<evidence type="ECO:0000313" key="2">
    <source>
        <dbReference type="EMBL" id="CAM96103.1"/>
    </source>
</evidence>
<gene>
    <name evidence="2" type="ordered locus">pQBR0071</name>
</gene>
<accession>A4V7K6</accession>
<dbReference type="EMBL" id="AM235768">
    <property type="protein sequence ID" value="CAM96103.1"/>
    <property type="molecule type" value="Genomic_DNA"/>
</dbReference>
<feature type="transmembrane region" description="Helical" evidence="1">
    <location>
        <begin position="12"/>
        <end position="35"/>
    </location>
</feature>
<keyword evidence="1" id="KW-0472">Membrane</keyword>
<organism evidence="2 3">
    <name type="scientific">Pseudomonas fluorescens (strain SBW25)</name>
    <dbReference type="NCBI Taxonomy" id="216595"/>
    <lineage>
        <taxon>Bacteria</taxon>
        <taxon>Pseudomonadati</taxon>
        <taxon>Pseudomonadota</taxon>
        <taxon>Gammaproteobacteria</taxon>
        <taxon>Pseudomonadales</taxon>
        <taxon>Pseudomonadaceae</taxon>
        <taxon>Pseudomonas</taxon>
    </lineage>
</organism>
<reference evidence="2 3" key="1">
    <citation type="journal article" date="2007" name="ISME J.">
        <title>Sequence-based analysis of pQBR103; a representative of a unique, transfer-proficient mega plasmid resident in the microbial community of sugar beet.</title>
        <authorList>
            <person name="Tett A."/>
            <person name="Spiers A.J."/>
            <person name="Crossman L.C."/>
            <person name="Ager D."/>
            <person name="Ciric L."/>
            <person name="Dow J.M."/>
            <person name="Fry J.C."/>
            <person name="Harris D."/>
            <person name="Lilley A."/>
            <person name="Oliver A."/>
            <person name="Parkhill J."/>
            <person name="Quail M.A."/>
            <person name="Rainey P.B."/>
            <person name="Saunders N.J."/>
            <person name="Seeger K."/>
            <person name="Snyder L.A.S."/>
            <person name="Squares R."/>
            <person name="Thomas C.M."/>
            <person name="Turner S.L."/>
            <person name="Zhang X.-X."/>
            <person name="Field D."/>
            <person name="Bailey M.J."/>
        </authorList>
    </citation>
    <scope>NUCLEOTIDE SEQUENCE [LARGE SCALE GENOMIC DNA]</scope>
    <source>
        <strain evidence="2 3">SBW25</strain>
    </source>
</reference>